<dbReference type="Pfam" id="PF00460">
    <property type="entry name" value="Flg_bb_rod"/>
    <property type="match status" value="1"/>
</dbReference>
<evidence type="ECO:0000259" key="8">
    <source>
        <dbReference type="Pfam" id="PF00460"/>
    </source>
</evidence>
<evidence type="ECO:0000313" key="11">
    <source>
        <dbReference type="EMBL" id="ONG54047.1"/>
    </source>
</evidence>
<evidence type="ECO:0000313" key="12">
    <source>
        <dbReference type="Proteomes" id="UP000188879"/>
    </source>
</evidence>
<keyword evidence="11" id="KW-0282">Flagellum</keyword>
<keyword evidence="12" id="KW-1185">Reference proteome</keyword>
<feature type="domain" description="Flagellar basal body rod protein N-terminal" evidence="8">
    <location>
        <begin position="4"/>
        <end position="34"/>
    </location>
</feature>
<feature type="domain" description="Flagellar basal-body/hook protein C-terminal" evidence="9">
    <location>
        <begin position="214"/>
        <end position="258"/>
    </location>
</feature>
<dbReference type="RefSeq" id="WP_076957366.1">
    <property type="nucleotide sequence ID" value="NZ_MLCO01000089.1"/>
</dbReference>
<dbReference type="NCBIfam" id="TIGR03506">
    <property type="entry name" value="FlgEFG_subfam"/>
    <property type="match status" value="2"/>
</dbReference>
<keyword evidence="4 7" id="KW-0975">Bacterial flagellum</keyword>
<dbReference type="GO" id="GO:0009426">
    <property type="term" value="C:bacterial-type flagellum basal body, distal rod"/>
    <property type="evidence" value="ECO:0007669"/>
    <property type="project" value="UniProtKB-UniRule"/>
</dbReference>
<dbReference type="InterPro" id="IPR001444">
    <property type="entry name" value="Flag_bb_rod_N"/>
</dbReference>
<dbReference type="EMBL" id="MLCO01000089">
    <property type="protein sequence ID" value="ONG54047.1"/>
    <property type="molecule type" value="Genomic_DNA"/>
</dbReference>
<comment type="subunit">
    <text evidence="7">The basal body constitutes a major portion of the flagellar organelle and consists of four rings (L,P,S, and M) mounted on a central rod. The rod consists of about 26 subunits of FlgG in the distal portion, and FlgB, FlgC and FlgF are thought to build up the proximal portion of the rod with about 6 subunits each.</text>
</comment>
<evidence type="ECO:0000256" key="2">
    <source>
        <dbReference type="ARBA" id="ARBA00009677"/>
    </source>
</evidence>
<evidence type="ECO:0000256" key="1">
    <source>
        <dbReference type="ARBA" id="ARBA00004117"/>
    </source>
</evidence>
<dbReference type="Pfam" id="PF22692">
    <property type="entry name" value="LlgE_F_G_D1"/>
    <property type="match status" value="1"/>
</dbReference>
<dbReference type="InterPro" id="IPR010930">
    <property type="entry name" value="Flg_bb/hook_C_dom"/>
</dbReference>
<evidence type="ECO:0000259" key="10">
    <source>
        <dbReference type="Pfam" id="PF22692"/>
    </source>
</evidence>
<gene>
    <name evidence="11" type="ORF">BKE38_10805</name>
</gene>
<keyword evidence="11" id="KW-0969">Cilium</keyword>
<dbReference type="PANTHER" id="PTHR30435:SF19">
    <property type="entry name" value="FLAGELLAR BASAL-BODY ROD PROTEIN FLGG"/>
    <property type="match status" value="1"/>
</dbReference>
<comment type="similarity">
    <text evidence="2 7">Belongs to the flagella basal body rod proteins family.</text>
</comment>
<protein>
    <recommendedName>
        <fullName evidence="3 6">Flagellar basal-body rod protein FlgG</fullName>
    </recommendedName>
    <alternativeName>
        <fullName evidence="5 7">Distal rod protein</fullName>
    </alternativeName>
</protein>
<dbReference type="AlphaFoldDB" id="A0A1V2H2Z4"/>
<dbReference type="GO" id="GO:0071978">
    <property type="term" value="P:bacterial-type flagellum-dependent swarming motility"/>
    <property type="evidence" value="ECO:0007669"/>
    <property type="project" value="TreeGrafter"/>
</dbReference>
<dbReference type="SUPFAM" id="SSF117143">
    <property type="entry name" value="Flagellar hook protein flgE"/>
    <property type="match status" value="1"/>
</dbReference>
<comment type="subcellular location">
    <subcellularLocation>
        <location evidence="1 7">Bacterial flagellum basal body</location>
    </subcellularLocation>
</comment>
<accession>A0A1V2H2Z4</accession>
<dbReference type="InterPro" id="IPR053967">
    <property type="entry name" value="LlgE_F_G-like_D1"/>
</dbReference>
<reference evidence="11 12" key="1">
    <citation type="submission" date="2016-10" db="EMBL/GenBank/DDBJ databases">
        <title>Draft Genome sequence of Roseomonas sp. strain M3.</title>
        <authorList>
            <person name="Subhash Y."/>
            <person name="Lee S."/>
        </authorList>
    </citation>
    <scope>NUCLEOTIDE SEQUENCE [LARGE SCALE GENOMIC DNA]</scope>
    <source>
        <strain evidence="11 12">M3</strain>
    </source>
</reference>
<evidence type="ECO:0000259" key="9">
    <source>
        <dbReference type="Pfam" id="PF06429"/>
    </source>
</evidence>
<organism evidence="11 12">
    <name type="scientific">Teichococcus deserti</name>
    <dbReference type="NCBI Taxonomy" id="1817963"/>
    <lineage>
        <taxon>Bacteria</taxon>
        <taxon>Pseudomonadati</taxon>
        <taxon>Pseudomonadota</taxon>
        <taxon>Alphaproteobacteria</taxon>
        <taxon>Acetobacterales</taxon>
        <taxon>Roseomonadaceae</taxon>
        <taxon>Roseomonas</taxon>
    </lineage>
</organism>
<sequence length="260" mass="28077">MRAMNIAATGMQAQQTNVEVIAHNIANVSTTAYTRRKAEFQDLLYQSSERVGSSSSEAGTLLPVGTQVGLGVRSSAINRITLQGTLQETGNVYDVALEGRGYFGINLPDGTVAYTRDGTFKLSNQGQIVTSDGYPVQPAINIPVEVRDVTINQAGEVLVTQANGQQQNVGRLELFTFPNEAGLEAIGGNKFLETEASGQPNQGLPTDPGYGKIRQYYLEASNVNVVQEITQLIAAQRAYEMNSKVIEATDQMLQTTNNVR</sequence>
<evidence type="ECO:0000256" key="5">
    <source>
        <dbReference type="ARBA" id="ARBA00032912"/>
    </source>
</evidence>
<evidence type="ECO:0000256" key="4">
    <source>
        <dbReference type="ARBA" id="ARBA00023143"/>
    </source>
</evidence>
<dbReference type="NCBIfam" id="TIGR02488">
    <property type="entry name" value="flgG_G_neg"/>
    <property type="match status" value="1"/>
</dbReference>
<dbReference type="PANTHER" id="PTHR30435">
    <property type="entry name" value="FLAGELLAR PROTEIN"/>
    <property type="match status" value="1"/>
</dbReference>
<dbReference type="InterPro" id="IPR020013">
    <property type="entry name" value="Flagellar_FlgE/F/G"/>
</dbReference>
<dbReference type="Proteomes" id="UP000188879">
    <property type="component" value="Unassembled WGS sequence"/>
</dbReference>
<feature type="domain" description="Flagellar hook protein FlgE/F/G-like D1" evidence="10">
    <location>
        <begin position="96"/>
        <end position="158"/>
    </location>
</feature>
<dbReference type="OrthoDB" id="9804559at2"/>
<name>A0A1V2H2Z4_9PROT</name>
<evidence type="ECO:0000256" key="6">
    <source>
        <dbReference type="NCBIfam" id="TIGR02488"/>
    </source>
</evidence>
<dbReference type="InterPro" id="IPR012834">
    <property type="entry name" value="FlgG_G_neg"/>
</dbReference>
<evidence type="ECO:0000256" key="3">
    <source>
        <dbReference type="ARBA" id="ARBA00017948"/>
    </source>
</evidence>
<dbReference type="InterPro" id="IPR037925">
    <property type="entry name" value="FlgE/F/G-like"/>
</dbReference>
<proteinExistence type="inferred from homology"/>
<dbReference type="Pfam" id="PF06429">
    <property type="entry name" value="Flg_bbr_C"/>
    <property type="match status" value="1"/>
</dbReference>
<evidence type="ECO:0000256" key="7">
    <source>
        <dbReference type="RuleBase" id="RU362116"/>
    </source>
</evidence>
<keyword evidence="11" id="KW-0966">Cell projection</keyword>
<comment type="caution">
    <text evidence="11">The sequence shown here is derived from an EMBL/GenBank/DDBJ whole genome shotgun (WGS) entry which is preliminary data.</text>
</comment>